<dbReference type="OrthoDB" id="5958927at2759"/>
<dbReference type="Gene3D" id="3.40.50.11350">
    <property type="match status" value="1"/>
</dbReference>
<evidence type="ECO:0000313" key="1">
    <source>
        <dbReference type="Proteomes" id="UP000515135"/>
    </source>
</evidence>
<name>A0A6P4ZQT6_BRABE</name>
<evidence type="ECO:0000313" key="2">
    <source>
        <dbReference type="RefSeq" id="XP_019639178.1"/>
    </source>
</evidence>
<dbReference type="RefSeq" id="XP_019639178.1">
    <property type="nucleotide sequence ID" value="XM_019783619.1"/>
</dbReference>
<dbReference type="KEGG" id="bbel:109481128"/>
<dbReference type="Proteomes" id="UP000515135">
    <property type="component" value="Unplaced"/>
</dbReference>
<dbReference type="GeneID" id="109481128"/>
<organism evidence="1 2">
    <name type="scientific">Branchiostoma belcheri</name>
    <name type="common">Amphioxus</name>
    <dbReference type="NCBI Taxonomy" id="7741"/>
    <lineage>
        <taxon>Eukaryota</taxon>
        <taxon>Metazoa</taxon>
        <taxon>Chordata</taxon>
        <taxon>Cephalochordata</taxon>
        <taxon>Leptocardii</taxon>
        <taxon>Amphioxiformes</taxon>
        <taxon>Branchiostomatidae</taxon>
        <taxon>Branchiostoma</taxon>
    </lineage>
</organism>
<sequence length="473" mass="53661">MEGIRKVPRRFPTKMLLKHRRVLLVIGLMAVLFAVQPVNFVGRIYGVAKDLWYTDAYLQTIKPVAIHNNTGQNNTEIACVIETSLGSCDGIGFASLVLQTIDEITTCLARGFVPTVIWTDCDYCGTPGPGVNYWTWYFKAINEGIEERAKTRVCVGPSTPLFYSSSLYLTRSGATGELDDFRFADMEHKVTRYIQPITAETRTLANYVISGYLKPADGIENSVDTFYQSFMDGYVNIGVHLRFHSGHVGEMDFFEQQMPKLQYFLQTVQRLINNIIATNTGKEIRIFVASDKDESIGVFKAEFGDNRVLNINALRGEEMSNKLQNKESGRLLGEQILTDILLLAKCDYLVHDESCVAALTYYYNSNITSYFVSGDPFDHKRLNAQPRFDSDELFRQAVAMVTSNSRVPSAWQESSFLIDLAIKCQVVWGFLNSDLPMEDVMCYYQNMKWSKCQEEFLQSQLAKNSDLRGLMNF</sequence>
<dbReference type="AlphaFoldDB" id="A0A6P4ZQT6"/>
<accession>A0A6P4ZQT6</accession>
<protein>
    <submittedName>
        <fullName evidence="2">Uncharacterized protein LOC109481128</fullName>
    </submittedName>
</protein>
<gene>
    <name evidence="2" type="primary">LOC109481128</name>
</gene>
<proteinExistence type="predicted"/>
<keyword evidence="1" id="KW-1185">Reference proteome</keyword>
<reference evidence="2" key="1">
    <citation type="submission" date="2025-08" db="UniProtKB">
        <authorList>
            <consortium name="RefSeq"/>
        </authorList>
    </citation>
    <scope>IDENTIFICATION</scope>
    <source>
        <tissue evidence="2">Gonad</tissue>
    </source>
</reference>